<evidence type="ECO:0000256" key="2">
    <source>
        <dbReference type="SAM" id="SignalP"/>
    </source>
</evidence>
<protein>
    <recommendedName>
        <fullName evidence="3">CUE domain-containing protein</fullName>
    </recommendedName>
</protein>
<proteinExistence type="predicted"/>
<dbReference type="EMBL" id="SGPK01000423">
    <property type="protein sequence ID" value="THH03708.1"/>
    <property type="molecule type" value="Genomic_DNA"/>
</dbReference>
<dbReference type="AlphaFoldDB" id="A0A4S4KZN0"/>
<dbReference type="InterPro" id="IPR003892">
    <property type="entry name" value="CUE"/>
</dbReference>
<dbReference type="Pfam" id="PF02845">
    <property type="entry name" value="CUE"/>
    <property type="match status" value="1"/>
</dbReference>
<feature type="region of interest" description="Disordered" evidence="1">
    <location>
        <begin position="171"/>
        <end position="196"/>
    </location>
</feature>
<organism evidence="4 5">
    <name type="scientific">Phellinidium pouzarii</name>
    <dbReference type="NCBI Taxonomy" id="167371"/>
    <lineage>
        <taxon>Eukaryota</taxon>
        <taxon>Fungi</taxon>
        <taxon>Dikarya</taxon>
        <taxon>Basidiomycota</taxon>
        <taxon>Agaricomycotina</taxon>
        <taxon>Agaricomycetes</taxon>
        <taxon>Hymenochaetales</taxon>
        <taxon>Hymenochaetaceae</taxon>
        <taxon>Phellinidium</taxon>
    </lineage>
</organism>
<dbReference type="OrthoDB" id="3824970at2759"/>
<evidence type="ECO:0000256" key="1">
    <source>
        <dbReference type="SAM" id="MobiDB-lite"/>
    </source>
</evidence>
<feature type="signal peptide" evidence="2">
    <location>
        <begin position="1"/>
        <end position="25"/>
    </location>
</feature>
<dbReference type="Proteomes" id="UP000308199">
    <property type="component" value="Unassembled WGS sequence"/>
</dbReference>
<dbReference type="Gene3D" id="1.10.8.10">
    <property type="entry name" value="DNA helicase RuvA subunit, C-terminal domain"/>
    <property type="match status" value="1"/>
</dbReference>
<accession>A0A4S4KZN0</accession>
<evidence type="ECO:0000313" key="5">
    <source>
        <dbReference type="Proteomes" id="UP000308199"/>
    </source>
</evidence>
<keyword evidence="2" id="KW-0732">Signal</keyword>
<name>A0A4S4KZN0_9AGAM</name>
<gene>
    <name evidence="4" type="ORF">EW145_g6066</name>
</gene>
<evidence type="ECO:0000259" key="3">
    <source>
        <dbReference type="PROSITE" id="PS51140"/>
    </source>
</evidence>
<dbReference type="GO" id="GO:0043130">
    <property type="term" value="F:ubiquitin binding"/>
    <property type="evidence" value="ECO:0007669"/>
    <property type="project" value="InterPro"/>
</dbReference>
<feature type="domain" description="CUE" evidence="3">
    <location>
        <begin position="46"/>
        <end position="109"/>
    </location>
</feature>
<keyword evidence="5" id="KW-1185">Reference proteome</keyword>
<sequence length="225" mass="24837">MSMSEVVNVVFALAVIVFIVSWATSSKESPEERTLRAALGFRPKNVSPEMLETISSMFPDMPKYVLRDTLDQWTLFDVFAWLCRDNIRYDLLRTGNIELTTNKIIERGYLDAPPAGYYRVYPRDAQAGIESSARASGASTGVGIAGPSSRSSAKHTSLISRFHLEERVADTSDAINASPEDAGGKAAWEATRERREASLKERKAQMILAARQRMLAQEKVASSSG</sequence>
<comment type="caution">
    <text evidence="4">The sequence shown here is derived from an EMBL/GenBank/DDBJ whole genome shotgun (WGS) entry which is preliminary data.</text>
</comment>
<evidence type="ECO:0000313" key="4">
    <source>
        <dbReference type="EMBL" id="THH03708.1"/>
    </source>
</evidence>
<dbReference type="PROSITE" id="PS51140">
    <property type="entry name" value="CUE"/>
    <property type="match status" value="1"/>
</dbReference>
<dbReference type="CDD" id="cd14424">
    <property type="entry name" value="CUE_Cue1p_like"/>
    <property type="match status" value="1"/>
</dbReference>
<reference evidence="4 5" key="1">
    <citation type="submission" date="2019-02" db="EMBL/GenBank/DDBJ databases">
        <title>Genome sequencing of the rare red list fungi Phellinidium pouzarii.</title>
        <authorList>
            <person name="Buettner E."/>
            <person name="Kellner H."/>
        </authorList>
    </citation>
    <scope>NUCLEOTIDE SEQUENCE [LARGE SCALE GENOMIC DNA]</scope>
    <source>
        <strain evidence="4 5">DSM 108285</strain>
    </source>
</reference>
<feature type="chain" id="PRO_5020512116" description="CUE domain-containing protein" evidence="2">
    <location>
        <begin position="26"/>
        <end position="225"/>
    </location>
</feature>